<organism evidence="1 2">
    <name type="scientific">Monosporascus ibericus</name>
    <dbReference type="NCBI Taxonomy" id="155417"/>
    <lineage>
        <taxon>Eukaryota</taxon>
        <taxon>Fungi</taxon>
        <taxon>Dikarya</taxon>
        <taxon>Ascomycota</taxon>
        <taxon>Pezizomycotina</taxon>
        <taxon>Sordariomycetes</taxon>
        <taxon>Xylariomycetidae</taxon>
        <taxon>Xylariales</taxon>
        <taxon>Xylariales incertae sedis</taxon>
        <taxon>Monosporascus</taxon>
    </lineage>
</organism>
<dbReference type="EMBL" id="QJNU01001310">
    <property type="protein sequence ID" value="RYO77367.1"/>
    <property type="molecule type" value="Genomic_DNA"/>
</dbReference>
<evidence type="ECO:0000313" key="1">
    <source>
        <dbReference type="EMBL" id="RYO77367.1"/>
    </source>
</evidence>
<gene>
    <name evidence="1" type="ORF">DL764_010224</name>
</gene>
<name>A0A4Q4ST32_9PEZI</name>
<proteinExistence type="predicted"/>
<reference evidence="1 2" key="1">
    <citation type="submission" date="2018-06" db="EMBL/GenBank/DDBJ databases">
        <title>Complete Genomes of Monosporascus.</title>
        <authorList>
            <person name="Robinson A.J."/>
            <person name="Natvig D.O."/>
        </authorList>
    </citation>
    <scope>NUCLEOTIDE SEQUENCE [LARGE SCALE GENOMIC DNA]</scope>
    <source>
        <strain evidence="1 2">CBS 110550</strain>
    </source>
</reference>
<comment type="caution">
    <text evidence="1">The sequence shown here is derived from an EMBL/GenBank/DDBJ whole genome shotgun (WGS) entry which is preliminary data.</text>
</comment>
<dbReference type="OrthoDB" id="4161196at2759"/>
<sequence>MFDAQILTATVWEFTDPDMRSAAGSHDMGGQLLYSKELKKGWISLDEEVELTMLPDVVVVAKRRTADADNCRYFVLFVRFEESQDGYERVGMGMLREDCGLREKGKGRVF</sequence>
<dbReference type="AlphaFoldDB" id="A0A4Q4ST32"/>
<dbReference type="STRING" id="155417.A0A4Q4ST32"/>
<keyword evidence="2" id="KW-1185">Reference proteome</keyword>
<accession>A0A4Q4ST32</accession>
<protein>
    <submittedName>
        <fullName evidence="1">Uncharacterized protein</fullName>
    </submittedName>
</protein>
<evidence type="ECO:0000313" key="2">
    <source>
        <dbReference type="Proteomes" id="UP000293360"/>
    </source>
</evidence>
<dbReference type="Proteomes" id="UP000293360">
    <property type="component" value="Unassembled WGS sequence"/>
</dbReference>